<dbReference type="SUPFAM" id="SSF48208">
    <property type="entry name" value="Six-hairpin glycosidases"/>
    <property type="match status" value="2"/>
</dbReference>
<reference evidence="13" key="1">
    <citation type="journal article" date="2019" name="Nat. Commun.">
        <title>The genome of broomcorn millet.</title>
        <authorList>
            <person name="Zou C."/>
            <person name="Miki D."/>
            <person name="Li D."/>
            <person name="Tang Q."/>
            <person name="Xiao L."/>
            <person name="Rajput S."/>
            <person name="Deng P."/>
            <person name="Jia W."/>
            <person name="Huang R."/>
            <person name="Zhang M."/>
            <person name="Sun Y."/>
            <person name="Hu J."/>
            <person name="Fu X."/>
            <person name="Schnable P.S."/>
            <person name="Li F."/>
            <person name="Zhang H."/>
            <person name="Feng B."/>
            <person name="Zhu X."/>
            <person name="Liu R."/>
            <person name="Schnable J.C."/>
            <person name="Zhu J.-K."/>
            <person name="Zhang H."/>
        </authorList>
    </citation>
    <scope>NUCLEOTIDE SEQUENCE [LARGE SCALE GENOMIC DNA]</scope>
</reference>
<evidence type="ECO:0000259" key="11">
    <source>
        <dbReference type="Pfam" id="PF00759"/>
    </source>
</evidence>
<dbReference type="InterPro" id="IPR008928">
    <property type="entry name" value="6-hairpin_glycosidase_sf"/>
</dbReference>
<feature type="chain" id="PRO_5018047250" description="Endoglucanase" evidence="10">
    <location>
        <begin position="45"/>
        <end position="627"/>
    </location>
</feature>
<dbReference type="STRING" id="4540.A0A3L6RYH2"/>
<evidence type="ECO:0000256" key="8">
    <source>
        <dbReference type="PROSITE-ProRule" id="PRU10059"/>
    </source>
</evidence>
<evidence type="ECO:0000256" key="6">
    <source>
        <dbReference type="ARBA" id="ARBA00023295"/>
    </source>
</evidence>
<evidence type="ECO:0000313" key="12">
    <source>
        <dbReference type="EMBL" id="RLN12046.1"/>
    </source>
</evidence>
<keyword evidence="5 8" id="KW-0119">Carbohydrate metabolism</keyword>
<comment type="similarity">
    <text evidence="2 8 9">Belongs to the glycosyl hydrolase 9 (cellulase E) family.</text>
</comment>
<dbReference type="GO" id="GO:0030245">
    <property type="term" value="P:cellulose catabolic process"/>
    <property type="evidence" value="ECO:0007669"/>
    <property type="project" value="UniProtKB-KW"/>
</dbReference>
<feature type="signal peptide" evidence="10">
    <location>
        <begin position="1"/>
        <end position="44"/>
    </location>
</feature>
<organism evidence="12 13">
    <name type="scientific">Panicum miliaceum</name>
    <name type="common">Proso millet</name>
    <name type="synonym">Broomcorn millet</name>
    <dbReference type="NCBI Taxonomy" id="4540"/>
    <lineage>
        <taxon>Eukaryota</taxon>
        <taxon>Viridiplantae</taxon>
        <taxon>Streptophyta</taxon>
        <taxon>Embryophyta</taxon>
        <taxon>Tracheophyta</taxon>
        <taxon>Spermatophyta</taxon>
        <taxon>Magnoliopsida</taxon>
        <taxon>Liliopsida</taxon>
        <taxon>Poales</taxon>
        <taxon>Poaceae</taxon>
        <taxon>PACMAD clade</taxon>
        <taxon>Panicoideae</taxon>
        <taxon>Panicodae</taxon>
        <taxon>Paniceae</taxon>
        <taxon>Panicinae</taxon>
        <taxon>Panicum</taxon>
        <taxon>Panicum sect. Panicum</taxon>
    </lineage>
</organism>
<evidence type="ECO:0000256" key="5">
    <source>
        <dbReference type="ARBA" id="ARBA00023277"/>
    </source>
</evidence>
<gene>
    <name evidence="12" type="ORF">C2845_PM09G07590</name>
</gene>
<keyword evidence="6 8" id="KW-0326">Glycosidase</keyword>
<keyword evidence="13" id="KW-1185">Reference proteome</keyword>
<feature type="domain" description="Glycoside hydrolase family 9" evidence="11">
    <location>
        <begin position="315"/>
        <end position="606"/>
    </location>
</feature>
<evidence type="ECO:0000256" key="9">
    <source>
        <dbReference type="RuleBase" id="RU361166"/>
    </source>
</evidence>
<proteinExistence type="inferred from homology"/>
<evidence type="ECO:0000256" key="2">
    <source>
        <dbReference type="ARBA" id="ARBA00007072"/>
    </source>
</evidence>
<keyword evidence="4 9" id="KW-0136">Cellulose degradation</keyword>
<accession>A0A3L6RYH2</accession>
<dbReference type="EMBL" id="PQIB02000006">
    <property type="protein sequence ID" value="RLN12046.1"/>
    <property type="molecule type" value="Genomic_DNA"/>
</dbReference>
<dbReference type="Proteomes" id="UP000275267">
    <property type="component" value="Unassembled WGS sequence"/>
</dbReference>
<protein>
    <recommendedName>
        <fullName evidence="9">Endoglucanase</fullName>
        <ecNumber evidence="9">3.2.1.4</ecNumber>
    </recommendedName>
</protein>
<dbReference type="EC" id="3.2.1.4" evidence="9"/>
<evidence type="ECO:0000256" key="7">
    <source>
        <dbReference type="ARBA" id="ARBA00023326"/>
    </source>
</evidence>
<evidence type="ECO:0000256" key="4">
    <source>
        <dbReference type="ARBA" id="ARBA00023001"/>
    </source>
</evidence>
<evidence type="ECO:0000256" key="10">
    <source>
        <dbReference type="SAM" id="SignalP"/>
    </source>
</evidence>
<feature type="active site" evidence="8">
    <location>
        <position position="533"/>
    </location>
</feature>
<evidence type="ECO:0000256" key="3">
    <source>
        <dbReference type="ARBA" id="ARBA00022801"/>
    </source>
</evidence>
<comment type="catalytic activity">
    <reaction evidence="1 9">
        <text>Endohydrolysis of (1-&gt;4)-beta-D-glucosidic linkages in cellulose, lichenin and cereal beta-D-glucans.</text>
        <dbReference type="EC" id="3.2.1.4"/>
    </reaction>
</comment>
<keyword evidence="10" id="KW-0732">Signal</keyword>
<dbReference type="Pfam" id="PF00759">
    <property type="entry name" value="Glyco_hydro_9"/>
    <property type="match status" value="2"/>
</dbReference>
<dbReference type="PANTHER" id="PTHR22298">
    <property type="entry name" value="ENDO-1,4-BETA-GLUCANASE"/>
    <property type="match status" value="1"/>
</dbReference>
<sequence length="627" mass="68041">MRRITGSGATARAAAGLWLRPGRLGEVLAVAVLLASAALPLAGAEPTPAAGPAPAAARHDYEDALRKSLLYFEAQRSGRLPHGQRVAWRDHSGLTDGLEQGVDLVGGYYDAGDHVKFGLPMAFTVTMLSWSLLEYGADVADAGELAHALESIKWGTDYFIKAHTRPDELWAEVGDGDTDHYCWQRPEDMTTSRQAYKVDRERPGSDVAGETAAAMAAASMVFREHNPHYASLLLHHALQRASQQRVESDTAPPAGHDFLLLLLPGSHARRVALRRPAATGARATSLSTDQGGVRTLNRPCAKETLLLLSVCGGHHLFEFADKYRGKYDSSIAEVKSYYASVSGYHDELLWAALWLHRATGRAEYLDYVVDNAHAFGGTGWAITEFSWDVKYAGVQILAARLLLRGEHSPRHRETLERYRAKAEHYVCACLGRNAAGGADANVERSPGGMLYVRQWNNMQYVTSAAFLLSAYSGYLSSADGAAEAAVACAGGGAASAGEVFAAARAQVDYVLGSNPRGMSYLVGYGARFPARVHHRAASIVPYKHSKEFIGCAQGFDDWFVRKGANPNVVVGAIVGGPDRRDRFRDHRENYMQTEACTYNTAPMVGMFAMLNRRARDEAAAADPSVNR</sequence>
<keyword evidence="3 8" id="KW-0378">Hydrolase</keyword>
<dbReference type="Gene3D" id="1.50.10.10">
    <property type="match status" value="2"/>
</dbReference>
<dbReference type="InterPro" id="IPR012341">
    <property type="entry name" value="6hp_glycosidase-like_sf"/>
</dbReference>
<evidence type="ECO:0000313" key="13">
    <source>
        <dbReference type="Proteomes" id="UP000275267"/>
    </source>
</evidence>
<dbReference type="InterPro" id="IPR001701">
    <property type="entry name" value="Glyco_hydro_9"/>
</dbReference>
<comment type="caution">
    <text evidence="12">The sequence shown here is derived from an EMBL/GenBank/DDBJ whole genome shotgun (WGS) entry which is preliminary data.</text>
</comment>
<keyword evidence="7 8" id="KW-0624">Polysaccharide degradation</keyword>
<dbReference type="AlphaFoldDB" id="A0A3L6RYH2"/>
<evidence type="ECO:0000256" key="1">
    <source>
        <dbReference type="ARBA" id="ARBA00000966"/>
    </source>
</evidence>
<dbReference type="OrthoDB" id="10257085at2759"/>
<dbReference type="GO" id="GO:0008810">
    <property type="term" value="F:cellulase activity"/>
    <property type="evidence" value="ECO:0007669"/>
    <property type="project" value="UniProtKB-EC"/>
</dbReference>
<name>A0A3L6RYH2_PANMI</name>
<dbReference type="InterPro" id="IPR018221">
    <property type="entry name" value="Glyco_hydro_9_His_AS"/>
</dbReference>
<dbReference type="PROSITE" id="PS00592">
    <property type="entry name" value="GH9_2"/>
    <property type="match status" value="1"/>
</dbReference>
<feature type="domain" description="Glycoside hydrolase family 9" evidence="11">
    <location>
        <begin position="61"/>
        <end position="239"/>
    </location>
</feature>